<comment type="caution">
    <text evidence="3">The sequence shown here is derived from an EMBL/GenBank/DDBJ whole genome shotgun (WGS) entry which is preliminary data.</text>
</comment>
<dbReference type="PANTHER" id="PTHR31836">
    <property type="match status" value="1"/>
</dbReference>
<evidence type="ECO:0000313" key="3">
    <source>
        <dbReference type="EMBL" id="KAK7061635.1"/>
    </source>
</evidence>
<evidence type="ECO:0000256" key="2">
    <source>
        <dbReference type="SAM" id="SignalP"/>
    </source>
</evidence>
<reference evidence="3 4" key="1">
    <citation type="journal article" date="2024" name="J Genomics">
        <title>Draft genome sequencing and assembly of Favolaschia claudopus CIRM-BRFM 2984 isolated from oak limbs.</title>
        <authorList>
            <person name="Navarro D."/>
            <person name="Drula E."/>
            <person name="Chaduli D."/>
            <person name="Cazenave R."/>
            <person name="Ahrendt S."/>
            <person name="Wang J."/>
            <person name="Lipzen A."/>
            <person name="Daum C."/>
            <person name="Barry K."/>
            <person name="Grigoriev I.V."/>
            <person name="Favel A."/>
            <person name="Rosso M.N."/>
            <person name="Martin F."/>
        </authorList>
    </citation>
    <scope>NUCLEOTIDE SEQUENCE [LARGE SCALE GENOMIC DNA]</scope>
    <source>
        <strain evidence="3 4">CIRM-BRFM 2984</strain>
    </source>
</reference>
<evidence type="ECO:0000256" key="1">
    <source>
        <dbReference type="ARBA" id="ARBA00022729"/>
    </source>
</evidence>
<keyword evidence="4" id="KW-1185">Reference proteome</keyword>
<proteinExistence type="predicted"/>
<gene>
    <name evidence="3" type="ORF">R3P38DRAFT_2830625</name>
</gene>
<feature type="chain" id="PRO_5043362294" description="RlpA-like protein double-psi beta-barrel domain-containing protein" evidence="2">
    <location>
        <begin position="21"/>
        <end position="226"/>
    </location>
</feature>
<sequence>MTRLAALAFVALCLISPIQASTIGSASQSRAIAKSKYMTPHSLGDSYDFDSRDGWQTVNASSSQYKHRRDSTKNNKKTAPKLNLLGAVSHAVSKAFGIAGMKGTGDSQPVIVTWYTGHDLLNPSCWSDTHWAPTDESFVCALTLQGWHNKPQCFKFLEICRSNQKCIFVRVVDTCAGCADASHHVDLTKGSFGTLADPNEGLLTMQLRPASDPNDWFEELWGPRTN</sequence>
<dbReference type="SUPFAM" id="SSF50685">
    <property type="entry name" value="Barwin-like endoglucanases"/>
    <property type="match status" value="1"/>
</dbReference>
<name>A0AAW0EB41_9AGAR</name>
<dbReference type="InterPro" id="IPR051477">
    <property type="entry name" value="Expansin_CellWall"/>
</dbReference>
<dbReference type="EMBL" id="JAWWNJ010000002">
    <property type="protein sequence ID" value="KAK7061635.1"/>
    <property type="molecule type" value="Genomic_DNA"/>
</dbReference>
<keyword evidence="1 2" id="KW-0732">Signal</keyword>
<evidence type="ECO:0000313" key="4">
    <source>
        <dbReference type="Proteomes" id="UP001362999"/>
    </source>
</evidence>
<evidence type="ECO:0008006" key="5">
    <source>
        <dbReference type="Google" id="ProtNLM"/>
    </source>
</evidence>
<dbReference type="PANTHER" id="PTHR31836:SF22">
    <property type="entry name" value="RLPA-LIKE PROTEIN DOUBLE-PSI BETA-BARREL DOMAIN-CONTAINING PROTEIN"/>
    <property type="match status" value="1"/>
</dbReference>
<organism evidence="3 4">
    <name type="scientific">Favolaschia claudopus</name>
    <dbReference type="NCBI Taxonomy" id="2862362"/>
    <lineage>
        <taxon>Eukaryota</taxon>
        <taxon>Fungi</taxon>
        <taxon>Dikarya</taxon>
        <taxon>Basidiomycota</taxon>
        <taxon>Agaricomycotina</taxon>
        <taxon>Agaricomycetes</taxon>
        <taxon>Agaricomycetidae</taxon>
        <taxon>Agaricales</taxon>
        <taxon>Marasmiineae</taxon>
        <taxon>Mycenaceae</taxon>
        <taxon>Favolaschia</taxon>
    </lineage>
</organism>
<dbReference type="AlphaFoldDB" id="A0AAW0EB41"/>
<accession>A0AAW0EB41</accession>
<dbReference type="Gene3D" id="2.40.40.10">
    <property type="entry name" value="RlpA-like domain"/>
    <property type="match status" value="1"/>
</dbReference>
<dbReference type="CDD" id="cd22191">
    <property type="entry name" value="DPBB_RlpA_EXP_N-like"/>
    <property type="match status" value="1"/>
</dbReference>
<protein>
    <recommendedName>
        <fullName evidence="5">RlpA-like protein double-psi beta-barrel domain-containing protein</fullName>
    </recommendedName>
</protein>
<feature type="signal peptide" evidence="2">
    <location>
        <begin position="1"/>
        <end position="20"/>
    </location>
</feature>
<dbReference type="Proteomes" id="UP001362999">
    <property type="component" value="Unassembled WGS sequence"/>
</dbReference>
<dbReference type="InterPro" id="IPR036908">
    <property type="entry name" value="RlpA-like_sf"/>
</dbReference>